<dbReference type="SUPFAM" id="SSF102705">
    <property type="entry name" value="NIF3 (NGG1p interacting factor 3)-like"/>
    <property type="match status" value="1"/>
</dbReference>
<dbReference type="InterPro" id="IPR002678">
    <property type="entry name" value="DUF34/NIF3"/>
</dbReference>
<dbReference type="HOGENOM" id="CLU_037423_2_0_9"/>
<proteinExistence type="inferred from homology"/>
<evidence type="ECO:0000313" key="6">
    <source>
        <dbReference type="Proteomes" id="UP000003011"/>
    </source>
</evidence>
<dbReference type="Gene3D" id="3.40.1390.30">
    <property type="entry name" value="NIF3 (NGG1p interacting factor 3)-like"/>
    <property type="match status" value="2"/>
</dbReference>
<feature type="binding site" evidence="4">
    <location>
        <position position="68"/>
    </location>
    <ligand>
        <name>a divalent metal cation</name>
        <dbReference type="ChEBI" id="CHEBI:60240"/>
        <label>1</label>
    </ligand>
</feature>
<comment type="similarity">
    <text evidence="1">Belongs to the GTP cyclohydrolase I type 2/NIF3 family.</text>
</comment>
<dbReference type="EMBL" id="ACZL01000031">
    <property type="protein sequence ID" value="EHI55022.1"/>
    <property type="molecule type" value="Genomic_DNA"/>
</dbReference>
<accession>G5GJX9</accession>
<dbReference type="GO" id="GO:0005737">
    <property type="term" value="C:cytoplasm"/>
    <property type="evidence" value="ECO:0007669"/>
    <property type="project" value="TreeGrafter"/>
</dbReference>
<dbReference type="PANTHER" id="PTHR13799">
    <property type="entry name" value="NGG1 INTERACTING FACTOR 3"/>
    <property type="match status" value="1"/>
</dbReference>
<name>G5GJX9_9FIRM</name>
<evidence type="ECO:0000256" key="4">
    <source>
        <dbReference type="PIRSR" id="PIRSR602678-1"/>
    </source>
</evidence>
<keyword evidence="3 4" id="KW-0479">Metal-binding</keyword>
<evidence type="ECO:0000256" key="3">
    <source>
        <dbReference type="ARBA" id="ARBA00022723"/>
    </source>
</evidence>
<dbReference type="eggNOG" id="COG0327">
    <property type="taxonomic scope" value="Bacteria"/>
</dbReference>
<dbReference type="GO" id="GO:0046872">
    <property type="term" value="F:metal ion binding"/>
    <property type="evidence" value="ECO:0007669"/>
    <property type="project" value="UniProtKB-KW"/>
</dbReference>
<dbReference type="STRING" id="679200.HMPREF9333_01869"/>
<sequence length="270" mass="29472">MSLITVGDIFEKLNEEMPVELALDWDNVGLLAGRHKKEVKKVMTVLDLTTELLDEAVKNKVDLIVSHHPMVLSALNRVNDGDFIGRRLVKLLNNDISYIAMHTNYDIASGCMGDIAAGLVGIEGGPLQITQRLNAGNAEVCLGIGRVGALDHEYTLDEFIEKLKTVFDLKTVGVYGRELLKDGIRTAAISPGSGRGMYKLAKAAGVQLLITGDVGHHEGVDANESGIAIIDAGHYGVEHIFINDMKKRLLNIDENLEVIAEKIKLPESFY</sequence>
<dbReference type="NCBIfam" id="TIGR00486">
    <property type="entry name" value="YbgI_SA1388"/>
    <property type="match status" value="1"/>
</dbReference>
<comment type="caution">
    <text evidence="5">The sequence shown here is derived from an EMBL/GenBank/DDBJ whole genome shotgun (WGS) entry which is preliminary data.</text>
</comment>
<feature type="binding site" evidence="4">
    <location>
        <position position="238"/>
    </location>
    <ligand>
        <name>a divalent metal cation</name>
        <dbReference type="ChEBI" id="CHEBI:60240"/>
        <label>1</label>
    </ligand>
</feature>
<keyword evidence="6" id="KW-1185">Reference proteome</keyword>
<feature type="binding site" evidence="4">
    <location>
        <position position="106"/>
    </location>
    <ligand>
        <name>a divalent metal cation</name>
        <dbReference type="ChEBI" id="CHEBI:60240"/>
        <label>1</label>
    </ligand>
</feature>
<evidence type="ECO:0000256" key="2">
    <source>
        <dbReference type="ARBA" id="ARBA00022112"/>
    </source>
</evidence>
<reference evidence="5 6" key="1">
    <citation type="submission" date="2011-08" db="EMBL/GenBank/DDBJ databases">
        <title>The Genome Sequence of Johnsonella ignava ATCC 51276.</title>
        <authorList>
            <consortium name="The Broad Institute Genome Sequencing Platform"/>
            <person name="Earl A."/>
            <person name="Ward D."/>
            <person name="Feldgarden M."/>
            <person name="Gevers D."/>
            <person name="Izard J."/>
            <person name="Blanton J.M."/>
            <person name="Baranova O.V."/>
            <person name="Dewhirst F.E."/>
            <person name="Young S.K."/>
            <person name="Zeng Q."/>
            <person name="Gargeya S."/>
            <person name="Fitzgerald M."/>
            <person name="Haas B."/>
            <person name="Abouelleil A."/>
            <person name="Alvarado L."/>
            <person name="Arachchi H.M."/>
            <person name="Berlin A."/>
            <person name="Brown A."/>
            <person name="Chapman S.B."/>
            <person name="Chen Z."/>
            <person name="Dunbar C."/>
            <person name="Freedman E."/>
            <person name="Gearin G."/>
            <person name="Gellesch M."/>
            <person name="Goldberg J."/>
            <person name="Griggs A."/>
            <person name="Gujja S."/>
            <person name="Heiman D."/>
            <person name="Howarth C."/>
            <person name="Larson L."/>
            <person name="Lui A."/>
            <person name="MacDonald P.J.P."/>
            <person name="Montmayeur A."/>
            <person name="Murphy C."/>
            <person name="Neiman D."/>
            <person name="Pearson M."/>
            <person name="Priest M."/>
            <person name="Roberts A."/>
            <person name="Saif S."/>
            <person name="Shea T."/>
            <person name="Shenoy N."/>
            <person name="Sisk P."/>
            <person name="Stolte C."/>
            <person name="Sykes S."/>
            <person name="Wortman J."/>
            <person name="Nusbaum C."/>
            <person name="Birren B."/>
        </authorList>
    </citation>
    <scope>NUCLEOTIDE SEQUENCE [LARGE SCALE GENOMIC DNA]</scope>
    <source>
        <strain evidence="5 6">ATCC 51276</strain>
    </source>
</reference>
<dbReference type="InterPro" id="IPR036069">
    <property type="entry name" value="DUF34/NIF3_sf"/>
</dbReference>
<organism evidence="5 6">
    <name type="scientific">Johnsonella ignava ATCC 51276</name>
    <dbReference type="NCBI Taxonomy" id="679200"/>
    <lineage>
        <taxon>Bacteria</taxon>
        <taxon>Bacillati</taxon>
        <taxon>Bacillota</taxon>
        <taxon>Clostridia</taxon>
        <taxon>Lachnospirales</taxon>
        <taxon>Lachnospiraceae</taxon>
        <taxon>Johnsonella</taxon>
    </lineage>
</organism>
<evidence type="ECO:0000256" key="1">
    <source>
        <dbReference type="ARBA" id="ARBA00006964"/>
    </source>
</evidence>
<evidence type="ECO:0000313" key="5">
    <source>
        <dbReference type="EMBL" id="EHI55022.1"/>
    </source>
</evidence>
<dbReference type="RefSeq" id="WP_005541668.1">
    <property type="nucleotide sequence ID" value="NZ_JH378836.1"/>
</dbReference>
<protein>
    <recommendedName>
        <fullName evidence="2">GTP cyclohydrolase 1 type 2 homolog</fullName>
    </recommendedName>
</protein>
<dbReference type="Pfam" id="PF01784">
    <property type="entry name" value="DUF34_NIF3"/>
    <property type="match status" value="1"/>
</dbReference>
<dbReference type="FunFam" id="3.40.1390.30:FF:000001">
    <property type="entry name" value="GTP cyclohydrolase 1 type 2"/>
    <property type="match status" value="1"/>
</dbReference>
<dbReference type="PATRIC" id="fig|679200.3.peg.1975"/>
<dbReference type="PANTHER" id="PTHR13799:SF14">
    <property type="entry name" value="GTP CYCLOHYDROLASE 1 TYPE 2 HOMOLOG"/>
    <property type="match status" value="1"/>
</dbReference>
<dbReference type="Proteomes" id="UP000003011">
    <property type="component" value="Unassembled WGS sequence"/>
</dbReference>
<gene>
    <name evidence="5" type="ORF">HMPREF9333_01869</name>
</gene>
<feature type="binding site" evidence="4">
    <location>
        <position position="67"/>
    </location>
    <ligand>
        <name>a divalent metal cation</name>
        <dbReference type="ChEBI" id="CHEBI:60240"/>
        <label>1</label>
    </ligand>
</feature>
<feature type="binding site" evidence="4">
    <location>
        <position position="234"/>
    </location>
    <ligand>
        <name>a divalent metal cation</name>
        <dbReference type="ChEBI" id="CHEBI:60240"/>
        <label>1</label>
    </ligand>
</feature>
<dbReference type="AlphaFoldDB" id="G5GJX9"/>